<organism evidence="1 2">
    <name type="scientific">Phlebiopsis gigantea (strain 11061_1 CR5-6)</name>
    <name type="common">White-rot fungus</name>
    <name type="synonym">Peniophora gigantea</name>
    <dbReference type="NCBI Taxonomy" id="745531"/>
    <lineage>
        <taxon>Eukaryota</taxon>
        <taxon>Fungi</taxon>
        <taxon>Dikarya</taxon>
        <taxon>Basidiomycota</taxon>
        <taxon>Agaricomycotina</taxon>
        <taxon>Agaricomycetes</taxon>
        <taxon>Polyporales</taxon>
        <taxon>Phanerochaetaceae</taxon>
        <taxon>Phlebiopsis</taxon>
    </lineage>
</organism>
<proteinExistence type="predicted"/>
<name>A0A0C3RUW7_PHLG1</name>
<keyword evidence="2" id="KW-1185">Reference proteome</keyword>
<evidence type="ECO:0008006" key="3">
    <source>
        <dbReference type="Google" id="ProtNLM"/>
    </source>
</evidence>
<gene>
    <name evidence="1" type="ORF">PHLGIDRAFT_176248</name>
</gene>
<dbReference type="HOGENOM" id="CLU_523874_0_0_1"/>
<dbReference type="OrthoDB" id="3016717at2759"/>
<accession>A0A0C3RUW7</accession>
<evidence type="ECO:0000313" key="1">
    <source>
        <dbReference type="EMBL" id="KIP04911.1"/>
    </source>
</evidence>
<sequence length="555" mass="61977">MPSSFTTMSNISQQVIARRQFNKQQLISRLPFELMSSIITLAATFQGRESYEWIKILHVCYAWYEIGLNSALLWSTLTHTGGPECMQTMLQRSRNSALSVFFVCLRYDFFDILGGGPSALAVRGRMSRSNQVSRDLLLQMPRIKHLVVKAGDNFWEDLDAHPPPSQLTTLELTFLASYSYHPSRAFHADEDWIFASPLPTLRELKMDLEIRGCGVIRASALRVLHVKAMQGSWGMYEARDLLESMRQMPLLEEVLLHYPLLTDTDEEQLDDIFNMEVVRLPNVKSFSFVDRDHVFTRFLRCVAIPAATQLTLGCDVVGPAGAESAVASFREKIGEARLNEQQPIRTLSVQTCVGGGNERERSVRFEGCAHGRRDDCIHSSTGWCKRATVSLTLAYVTPADDHEWDRLDGFSGTLKLLPLSDVEELHIKSLDVYNTLKAHVGLLASDKVAGVAGPELPQDVHRFTVPTAPGEIPCELEAGLLGLMPNLKAICLDLAPQRRVLGETVTTDLGQGHMALPPVGQEDVELDQEDVELDQEDVVSDMDDDWLEGGAFPDY</sequence>
<dbReference type="AlphaFoldDB" id="A0A0C3RUW7"/>
<dbReference type="EMBL" id="KN840558">
    <property type="protein sequence ID" value="KIP04911.1"/>
    <property type="molecule type" value="Genomic_DNA"/>
</dbReference>
<dbReference type="Proteomes" id="UP000053257">
    <property type="component" value="Unassembled WGS sequence"/>
</dbReference>
<reference evidence="1 2" key="1">
    <citation type="journal article" date="2014" name="PLoS Genet.">
        <title>Analysis of the Phlebiopsis gigantea genome, transcriptome and secretome provides insight into its pioneer colonization strategies of wood.</title>
        <authorList>
            <person name="Hori C."/>
            <person name="Ishida T."/>
            <person name="Igarashi K."/>
            <person name="Samejima M."/>
            <person name="Suzuki H."/>
            <person name="Master E."/>
            <person name="Ferreira P."/>
            <person name="Ruiz-Duenas F.J."/>
            <person name="Held B."/>
            <person name="Canessa P."/>
            <person name="Larrondo L.F."/>
            <person name="Schmoll M."/>
            <person name="Druzhinina I.S."/>
            <person name="Kubicek C.P."/>
            <person name="Gaskell J.A."/>
            <person name="Kersten P."/>
            <person name="St John F."/>
            <person name="Glasner J."/>
            <person name="Sabat G."/>
            <person name="Splinter BonDurant S."/>
            <person name="Syed K."/>
            <person name="Yadav J."/>
            <person name="Mgbeahuruike A.C."/>
            <person name="Kovalchuk A."/>
            <person name="Asiegbu F.O."/>
            <person name="Lackner G."/>
            <person name="Hoffmeister D."/>
            <person name="Rencoret J."/>
            <person name="Gutierrez A."/>
            <person name="Sun H."/>
            <person name="Lindquist E."/>
            <person name="Barry K."/>
            <person name="Riley R."/>
            <person name="Grigoriev I.V."/>
            <person name="Henrissat B."/>
            <person name="Kues U."/>
            <person name="Berka R.M."/>
            <person name="Martinez A.T."/>
            <person name="Covert S.F."/>
            <person name="Blanchette R.A."/>
            <person name="Cullen D."/>
        </authorList>
    </citation>
    <scope>NUCLEOTIDE SEQUENCE [LARGE SCALE GENOMIC DNA]</scope>
    <source>
        <strain evidence="1 2">11061_1 CR5-6</strain>
    </source>
</reference>
<protein>
    <recommendedName>
        <fullName evidence="3">F-box domain-containing protein</fullName>
    </recommendedName>
</protein>
<evidence type="ECO:0000313" key="2">
    <source>
        <dbReference type="Proteomes" id="UP000053257"/>
    </source>
</evidence>